<dbReference type="SMART" id="SM00320">
    <property type="entry name" value="WD40"/>
    <property type="match status" value="5"/>
</dbReference>
<dbReference type="PANTHER" id="PTHR15574:SF39">
    <property type="entry name" value="DDB1- AND CUL4-ASSOCIATED FACTOR 6"/>
    <property type="match status" value="1"/>
</dbReference>
<dbReference type="EMBL" id="JAKMXF010000144">
    <property type="protein sequence ID" value="KAI6656326.1"/>
    <property type="molecule type" value="Genomic_DNA"/>
</dbReference>
<proteinExistence type="predicted"/>
<feature type="transmembrane region" description="Helical" evidence="5">
    <location>
        <begin position="178"/>
        <end position="204"/>
    </location>
</feature>
<name>A0AAV7K5U5_9METZ</name>
<evidence type="ECO:0000256" key="3">
    <source>
        <dbReference type="PROSITE-ProRule" id="PRU00221"/>
    </source>
</evidence>
<evidence type="ECO:0000256" key="2">
    <source>
        <dbReference type="ARBA" id="ARBA00022737"/>
    </source>
</evidence>
<dbReference type="InterPro" id="IPR001680">
    <property type="entry name" value="WD40_rpt"/>
</dbReference>
<keyword evidence="2" id="KW-0677">Repeat</keyword>
<comment type="caution">
    <text evidence="7">The sequence shown here is derived from an EMBL/GenBank/DDBJ whole genome shotgun (WGS) entry which is preliminary data.</text>
</comment>
<keyword evidence="5" id="KW-0812">Transmembrane</keyword>
<organism evidence="7 8">
    <name type="scientific">Oopsacas minuta</name>
    <dbReference type="NCBI Taxonomy" id="111878"/>
    <lineage>
        <taxon>Eukaryota</taxon>
        <taxon>Metazoa</taxon>
        <taxon>Porifera</taxon>
        <taxon>Hexactinellida</taxon>
        <taxon>Hexasterophora</taxon>
        <taxon>Lyssacinosida</taxon>
        <taxon>Leucopsacidae</taxon>
        <taxon>Oopsacas</taxon>
    </lineage>
</organism>
<feature type="compositionally biased region" description="Low complexity" evidence="4">
    <location>
        <begin position="297"/>
        <end position="313"/>
    </location>
</feature>
<keyword evidence="8" id="KW-1185">Reference proteome</keyword>
<dbReference type="PROSITE" id="PS50294">
    <property type="entry name" value="WD_REPEATS_REGION"/>
    <property type="match status" value="1"/>
</dbReference>
<dbReference type="InterPro" id="IPR036322">
    <property type="entry name" value="WD40_repeat_dom_sf"/>
</dbReference>
<reference evidence="7 8" key="1">
    <citation type="journal article" date="2023" name="BMC Biol.">
        <title>The compact genome of the sponge Oopsacas minuta (Hexactinellida) is lacking key metazoan core genes.</title>
        <authorList>
            <person name="Santini S."/>
            <person name="Schenkelaars Q."/>
            <person name="Jourda C."/>
            <person name="Duchesne M."/>
            <person name="Belahbib H."/>
            <person name="Rocher C."/>
            <person name="Selva M."/>
            <person name="Riesgo A."/>
            <person name="Vervoort M."/>
            <person name="Leys S.P."/>
            <person name="Kodjabachian L."/>
            <person name="Le Bivic A."/>
            <person name="Borchiellini C."/>
            <person name="Claverie J.M."/>
            <person name="Renard E."/>
        </authorList>
    </citation>
    <scope>NUCLEOTIDE SEQUENCE [LARGE SCALE GENOMIC DNA]</scope>
    <source>
        <strain evidence="7">SPO-2</strain>
    </source>
</reference>
<evidence type="ECO:0000313" key="8">
    <source>
        <dbReference type="Proteomes" id="UP001165289"/>
    </source>
</evidence>
<dbReference type="InterPro" id="IPR015943">
    <property type="entry name" value="WD40/YVTN_repeat-like_dom_sf"/>
</dbReference>
<dbReference type="Proteomes" id="UP001165289">
    <property type="component" value="Unassembled WGS sequence"/>
</dbReference>
<feature type="signal peptide" evidence="6">
    <location>
        <begin position="1"/>
        <end position="19"/>
    </location>
</feature>
<gene>
    <name evidence="7" type="ORF">LOD99_1126</name>
</gene>
<keyword evidence="1 3" id="KW-0853">WD repeat</keyword>
<keyword evidence="5" id="KW-0472">Membrane</keyword>
<keyword evidence="5" id="KW-1133">Transmembrane helix</keyword>
<dbReference type="GO" id="GO:0045944">
    <property type="term" value="P:positive regulation of transcription by RNA polymerase II"/>
    <property type="evidence" value="ECO:0007669"/>
    <property type="project" value="TreeGrafter"/>
</dbReference>
<dbReference type="GO" id="GO:0080008">
    <property type="term" value="C:Cul4-RING E3 ubiquitin ligase complex"/>
    <property type="evidence" value="ECO:0007669"/>
    <property type="project" value="TreeGrafter"/>
</dbReference>
<protein>
    <submittedName>
        <fullName evidence="7">DDB1- and CUL4-associated factor 6-like</fullName>
    </submittedName>
</protein>
<evidence type="ECO:0000256" key="5">
    <source>
        <dbReference type="SAM" id="Phobius"/>
    </source>
</evidence>
<feature type="region of interest" description="Disordered" evidence="4">
    <location>
        <begin position="276"/>
        <end position="316"/>
    </location>
</feature>
<evidence type="ECO:0000256" key="4">
    <source>
        <dbReference type="SAM" id="MobiDB-lite"/>
    </source>
</evidence>
<accession>A0AAV7K5U5</accession>
<dbReference type="AlphaFoldDB" id="A0AAV7K5U5"/>
<evidence type="ECO:0000256" key="1">
    <source>
        <dbReference type="ARBA" id="ARBA00022574"/>
    </source>
</evidence>
<evidence type="ECO:0000256" key="6">
    <source>
        <dbReference type="SAM" id="SignalP"/>
    </source>
</evidence>
<keyword evidence="6" id="KW-0732">Signal</keyword>
<sequence>MRLLAILLAIQLLLPAVLLFSIQLYVDQDRVSDQSQVEVSYETAVQCSAARTALVDYSYPTSSLYLRLQNVLQRANTRDTYENLVSLSIESINRWDLVVTLSGVYDLTTLRCDLSVQSILDQQTTSYNLLVSTYVTLYPSSLLTPPPLPLNTDAHLIFGPGTSPTTAPTPSFEFGSTYMVYVLVIIIFLATLITTGAISCWLSIRVRNNRTRLQRAQVARIRELQDAITSAQESVVLTRMQMARSDNAPPPYEGAPVSTTISMHIDSAPPCYQEALAQPPGDTTDTTATTDPPPTFESISRSTSLESSTDETSQLINTPTEMSDRVCIQPSRLLASRQRGQATLTGLQLKSGCRIPSRMRPDGRLTGHQGCVNTVSWSAQGDLLLSGSDDCQLNIYQWNRRILLQSIPSGHTSNIFSAHFLPRSADREIVSCAGNGTIHLTYADRPDLFGYHPFYCNKGTCYEVAVSPWIPQEFYSCGEDGCVRLYDLRRKRKCLCRHNDCNEDVLVSLPEAASSLSVHPLHSCHFVVACADGGVREFDRRKLTPDRDTYVAMYKPCHLEDTKRKITCVRYSPDGHQLLVSYSADYLYLYNREPSQVTKNRIIRAEGPGFFWLCPINPSPQLE</sequence>
<dbReference type="SUPFAM" id="SSF50978">
    <property type="entry name" value="WD40 repeat-like"/>
    <property type="match status" value="1"/>
</dbReference>
<evidence type="ECO:0000313" key="7">
    <source>
        <dbReference type="EMBL" id="KAI6656326.1"/>
    </source>
</evidence>
<dbReference type="Pfam" id="PF00400">
    <property type="entry name" value="WD40"/>
    <property type="match status" value="1"/>
</dbReference>
<dbReference type="PROSITE" id="PS50082">
    <property type="entry name" value="WD_REPEATS_2"/>
    <property type="match status" value="1"/>
</dbReference>
<feature type="compositionally biased region" description="Low complexity" evidence="4">
    <location>
        <begin position="279"/>
        <end position="290"/>
    </location>
</feature>
<feature type="repeat" description="WD" evidence="3">
    <location>
        <begin position="365"/>
        <end position="397"/>
    </location>
</feature>
<dbReference type="InterPro" id="IPR045151">
    <property type="entry name" value="DCAF8"/>
</dbReference>
<feature type="chain" id="PRO_5043854683" evidence="6">
    <location>
        <begin position="20"/>
        <end position="623"/>
    </location>
</feature>
<dbReference type="GO" id="GO:0005737">
    <property type="term" value="C:cytoplasm"/>
    <property type="evidence" value="ECO:0007669"/>
    <property type="project" value="TreeGrafter"/>
</dbReference>
<dbReference type="PANTHER" id="PTHR15574">
    <property type="entry name" value="WD REPEAT DOMAIN-CONTAINING FAMILY"/>
    <property type="match status" value="1"/>
</dbReference>
<dbReference type="Gene3D" id="2.130.10.10">
    <property type="entry name" value="YVTN repeat-like/Quinoprotein amine dehydrogenase"/>
    <property type="match status" value="1"/>
</dbReference>